<comment type="caution">
    <text evidence="2">The sequence shown here is derived from an EMBL/GenBank/DDBJ whole genome shotgun (WGS) entry which is preliminary data.</text>
</comment>
<accession>A0A9N9F2K4</accession>
<reference evidence="2" key="1">
    <citation type="submission" date="2021-06" db="EMBL/GenBank/DDBJ databases">
        <authorList>
            <person name="Kallberg Y."/>
            <person name="Tangrot J."/>
            <person name="Rosling A."/>
        </authorList>
    </citation>
    <scope>NUCLEOTIDE SEQUENCE</scope>
    <source>
        <strain evidence="2">MA453B</strain>
    </source>
</reference>
<dbReference type="Proteomes" id="UP000789405">
    <property type="component" value="Unassembled WGS sequence"/>
</dbReference>
<proteinExistence type="inferred from homology"/>
<evidence type="ECO:0000256" key="1">
    <source>
        <dbReference type="ARBA" id="ARBA00010795"/>
    </source>
</evidence>
<comment type="similarity">
    <text evidence="1">Belongs to the aegerolysin family.</text>
</comment>
<keyword evidence="3" id="KW-1185">Reference proteome</keyword>
<evidence type="ECO:0000313" key="2">
    <source>
        <dbReference type="EMBL" id="CAG8504881.1"/>
    </source>
</evidence>
<name>A0A9N9F2K4_9GLOM</name>
<dbReference type="EMBL" id="CAJVPY010001049">
    <property type="protein sequence ID" value="CAG8504881.1"/>
    <property type="molecule type" value="Genomic_DNA"/>
</dbReference>
<evidence type="ECO:0000313" key="3">
    <source>
        <dbReference type="Proteomes" id="UP000789405"/>
    </source>
</evidence>
<sequence>MAHGTNITFVDATLDNGIWTSQCDPNTIDRIHDGQNATFANESTGKVLKASGSVRLIIGCMYVLNIYWEDPWSGKNIYLVYISPSNSPYVVEEGSSGSGNNAIQTITIRKR</sequence>
<dbReference type="GO" id="GO:0019836">
    <property type="term" value="P:symbiont-mediated hemolysis of host erythrocyte"/>
    <property type="evidence" value="ECO:0007669"/>
    <property type="project" value="InterPro"/>
</dbReference>
<gene>
    <name evidence="2" type="ORF">DERYTH_LOCUS3089</name>
</gene>
<dbReference type="Gene3D" id="2.60.270.50">
    <property type="match status" value="1"/>
</dbReference>
<dbReference type="AlphaFoldDB" id="A0A9N9F2K4"/>
<protein>
    <submittedName>
        <fullName evidence="2">10348_t:CDS:1</fullName>
    </submittedName>
</protein>
<organism evidence="2 3">
    <name type="scientific">Dentiscutata erythropus</name>
    <dbReference type="NCBI Taxonomy" id="1348616"/>
    <lineage>
        <taxon>Eukaryota</taxon>
        <taxon>Fungi</taxon>
        <taxon>Fungi incertae sedis</taxon>
        <taxon>Mucoromycota</taxon>
        <taxon>Glomeromycotina</taxon>
        <taxon>Glomeromycetes</taxon>
        <taxon>Diversisporales</taxon>
        <taxon>Gigasporaceae</taxon>
        <taxon>Dentiscutata</taxon>
    </lineage>
</organism>
<dbReference type="Pfam" id="PF06355">
    <property type="entry name" value="Aegerolysin"/>
    <property type="match status" value="1"/>
</dbReference>
<dbReference type="InterPro" id="IPR009413">
    <property type="entry name" value="Aegerolysin-typ"/>
</dbReference>